<keyword evidence="2" id="KW-0238">DNA-binding</keyword>
<evidence type="ECO:0000259" key="4">
    <source>
        <dbReference type="PROSITE" id="PS50043"/>
    </source>
</evidence>
<evidence type="ECO:0000259" key="5">
    <source>
        <dbReference type="PROSITE" id="PS50110"/>
    </source>
</evidence>
<dbReference type="PROSITE" id="PS50043">
    <property type="entry name" value="HTH_LUXR_2"/>
    <property type="match status" value="1"/>
</dbReference>
<dbReference type="SMART" id="SM00448">
    <property type="entry name" value="REC"/>
    <property type="match status" value="1"/>
</dbReference>
<dbReference type="CDD" id="cd06170">
    <property type="entry name" value="LuxR_C_like"/>
    <property type="match status" value="1"/>
</dbReference>
<dbReference type="Pfam" id="PF00196">
    <property type="entry name" value="GerE"/>
    <property type="match status" value="1"/>
</dbReference>
<dbReference type="PANTHER" id="PTHR43214">
    <property type="entry name" value="TWO-COMPONENT RESPONSE REGULATOR"/>
    <property type="match status" value="1"/>
</dbReference>
<dbReference type="PRINTS" id="PR00038">
    <property type="entry name" value="HTHLUXR"/>
</dbReference>
<dbReference type="InterPro" id="IPR039420">
    <property type="entry name" value="WalR-like"/>
</dbReference>
<dbReference type="SUPFAM" id="SSF52172">
    <property type="entry name" value="CheY-like"/>
    <property type="match status" value="1"/>
</dbReference>
<dbReference type="SUPFAM" id="SSF46894">
    <property type="entry name" value="C-terminal effector domain of the bipartite response regulators"/>
    <property type="match status" value="1"/>
</dbReference>
<gene>
    <name evidence="6" type="ORF">SH580_21235</name>
</gene>
<reference evidence="6 7" key="1">
    <citation type="submission" date="2023-11" db="EMBL/GenBank/DDBJ databases">
        <title>Coraliomargarita sp. nov., isolated from marine algae.</title>
        <authorList>
            <person name="Lee J.K."/>
            <person name="Baek J.H."/>
            <person name="Kim J.M."/>
            <person name="Choi D.G."/>
            <person name="Jeon C.O."/>
        </authorList>
    </citation>
    <scope>NUCLEOTIDE SEQUENCE [LARGE SCALE GENOMIC DNA]</scope>
    <source>
        <strain evidence="6 7">J2-16</strain>
    </source>
</reference>
<sequence>MRHDKATSPIHVCLLEDHADFRETLCEAIESVGKFAIDATFSTAEALFEYLEDATPPDIIILDLGLPGMSGIEAIPKIKQLAPQTMTLVLTVYNNKAKVLQALGAGASGYLIKSSGLKAIVSGIEDAYHGISPLSADIAKMVFDTFSHIKPQAIEAELSQREVEVLERLAAGDTRQEAADGLSVSIHTINTHIRHIYEKLQVHNLSGAVNKAASMNII</sequence>
<evidence type="ECO:0000256" key="2">
    <source>
        <dbReference type="ARBA" id="ARBA00023125"/>
    </source>
</evidence>
<dbReference type="InterPro" id="IPR016032">
    <property type="entry name" value="Sig_transdc_resp-reg_C-effctor"/>
</dbReference>
<dbReference type="PANTHER" id="PTHR43214:SF43">
    <property type="entry name" value="TWO-COMPONENT RESPONSE REGULATOR"/>
    <property type="match status" value="1"/>
</dbReference>
<dbReference type="Proteomes" id="UP001324993">
    <property type="component" value="Chromosome"/>
</dbReference>
<dbReference type="RefSeq" id="WP_319832810.1">
    <property type="nucleotide sequence ID" value="NZ_CP138858.1"/>
</dbReference>
<evidence type="ECO:0000313" key="7">
    <source>
        <dbReference type="Proteomes" id="UP001324993"/>
    </source>
</evidence>
<feature type="modified residue" description="4-aspartylphosphate" evidence="3">
    <location>
        <position position="63"/>
    </location>
</feature>
<dbReference type="InterPro" id="IPR058245">
    <property type="entry name" value="NreC/VraR/RcsB-like_REC"/>
</dbReference>
<proteinExistence type="predicted"/>
<keyword evidence="7" id="KW-1185">Reference proteome</keyword>
<dbReference type="PROSITE" id="PS50110">
    <property type="entry name" value="RESPONSE_REGULATORY"/>
    <property type="match status" value="1"/>
</dbReference>
<name>A0ABZ0RKG6_9BACT</name>
<dbReference type="SMART" id="SM00421">
    <property type="entry name" value="HTH_LUXR"/>
    <property type="match status" value="1"/>
</dbReference>
<dbReference type="InterPro" id="IPR001789">
    <property type="entry name" value="Sig_transdc_resp-reg_receiver"/>
</dbReference>
<dbReference type="CDD" id="cd17535">
    <property type="entry name" value="REC_NarL-like"/>
    <property type="match status" value="1"/>
</dbReference>
<organism evidence="6 7">
    <name type="scientific">Coraliomargarita algicola</name>
    <dbReference type="NCBI Taxonomy" id="3092156"/>
    <lineage>
        <taxon>Bacteria</taxon>
        <taxon>Pseudomonadati</taxon>
        <taxon>Verrucomicrobiota</taxon>
        <taxon>Opitutia</taxon>
        <taxon>Puniceicoccales</taxon>
        <taxon>Coraliomargaritaceae</taxon>
        <taxon>Coraliomargarita</taxon>
    </lineage>
</organism>
<feature type="domain" description="HTH luxR-type" evidence="4">
    <location>
        <begin position="151"/>
        <end position="216"/>
    </location>
</feature>
<evidence type="ECO:0000256" key="1">
    <source>
        <dbReference type="ARBA" id="ARBA00022553"/>
    </source>
</evidence>
<dbReference type="Gene3D" id="3.40.50.2300">
    <property type="match status" value="1"/>
</dbReference>
<dbReference type="Pfam" id="PF00072">
    <property type="entry name" value="Response_reg"/>
    <property type="match status" value="1"/>
</dbReference>
<dbReference type="InterPro" id="IPR000792">
    <property type="entry name" value="Tscrpt_reg_LuxR_C"/>
</dbReference>
<dbReference type="EMBL" id="CP138858">
    <property type="protein sequence ID" value="WPJ95943.1"/>
    <property type="molecule type" value="Genomic_DNA"/>
</dbReference>
<evidence type="ECO:0000256" key="3">
    <source>
        <dbReference type="PROSITE-ProRule" id="PRU00169"/>
    </source>
</evidence>
<keyword evidence="1 3" id="KW-0597">Phosphoprotein</keyword>
<evidence type="ECO:0000313" key="6">
    <source>
        <dbReference type="EMBL" id="WPJ95943.1"/>
    </source>
</evidence>
<feature type="domain" description="Response regulatory" evidence="5">
    <location>
        <begin position="11"/>
        <end position="128"/>
    </location>
</feature>
<accession>A0ABZ0RKG6</accession>
<protein>
    <submittedName>
        <fullName evidence="6">Response regulator transcription factor</fullName>
    </submittedName>
</protein>
<dbReference type="InterPro" id="IPR011006">
    <property type="entry name" value="CheY-like_superfamily"/>
</dbReference>